<dbReference type="AlphaFoldDB" id="A0A418Y8X2"/>
<evidence type="ECO:0000259" key="2">
    <source>
        <dbReference type="SMART" id="SM00530"/>
    </source>
</evidence>
<dbReference type="PANTHER" id="PTHR43236">
    <property type="entry name" value="ANTITOXIN HIGA1"/>
    <property type="match status" value="1"/>
</dbReference>
<dbReference type="Gene3D" id="1.10.10.2910">
    <property type="match status" value="1"/>
</dbReference>
<sequence length="382" mass="43327">MERIHSINPTRIAWCCADHGMTTGDLAAELGIAPASIERVMDGEGGMTFNQLSKLAEYFGRGVLFFLEPGPVDEDHVHTLAFRTLANQKPELTAKIKKFIERVEHQRSVFLSLRDELSNQDLPQFTAPDLPRDNPREAARMARGWLNLNGMNTFDTYRDAVEAQGILVFRSNGYNGKWQIAKENPILGFTLYDPACPVIVVKKQQWEPQQSFTLMHELGHLLLHRASSIDDENDMQSHRGLERDANAFAGHVLVPDEFLAGIDDTNRPGDVAEYDTWLDRERKAWGVSGEVILRRLLDSGRLSQRQYAAYREWRSNLVIPEGDSGSRAYRHREPKHIFGDTFVRTVLNALSGRYITLAKASSYLDGLKLNDLHQLERHYAGV</sequence>
<name>A0A418Y8X2_9BURK</name>
<comment type="caution">
    <text evidence="3">The sequence shown here is derived from an EMBL/GenBank/DDBJ whole genome shotgun (WGS) entry which is preliminary data.</text>
</comment>
<accession>A0A418Y8X2</accession>
<dbReference type="SMART" id="SM00530">
    <property type="entry name" value="HTH_XRE"/>
    <property type="match status" value="1"/>
</dbReference>
<organism evidence="3 4">
    <name type="scientific">Massilia cavernae</name>
    <dbReference type="NCBI Taxonomy" id="2320864"/>
    <lineage>
        <taxon>Bacteria</taxon>
        <taxon>Pseudomonadati</taxon>
        <taxon>Pseudomonadota</taxon>
        <taxon>Betaproteobacteria</taxon>
        <taxon>Burkholderiales</taxon>
        <taxon>Oxalobacteraceae</taxon>
        <taxon>Telluria group</taxon>
        <taxon>Massilia</taxon>
    </lineage>
</organism>
<dbReference type="Pfam" id="PF13443">
    <property type="entry name" value="HTH_26"/>
    <property type="match status" value="1"/>
</dbReference>
<dbReference type="SUPFAM" id="SSF47413">
    <property type="entry name" value="lambda repressor-like DNA-binding domains"/>
    <property type="match status" value="1"/>
</dbReference>
<dbReference type="CDD" id="cd00093">
    <property type="entry name" value="HTH_XRE"/>
    <property type="match status" value="1"/>
</dbReference>
<dbReference type="InterPro" id="IPR001387">
    <property type="entry name" value="Cro/C1-type_HTH"/>
</dbReference>
<dbReference type="OrthoDB" id="9794834at2"/>
<keyword evidence="4" id="KW-1185">Reference proteome</keyword>
<protein>
    <submittedName>
        <fullName evidence="3">ImmA/IrrE family metallo-endopeptidase</fullName>
    </submittedName>
</protein>
<dbReference type="GO" id="GO:0003677">
    <property type="term" value="F:DNA binding"/>
    <property type="evidence" value="ECO:0007669"/>
    <property type="project" value="InterPro"/>
</dbReference>
<dbReference type="InterPro" id="IPR010359">
    <property type="entry name" value="IrrE_HExxH"/>
</dbReference>
<dbReference type="Proteomes" id="UP000284006">
    <property type="component" value="Unassembled WGS sequence"/>
</dbReference>
<dbReference type="Pfam" id="PF06114">
    <property type="entry name" value="Peptidase_M78"/>
    <property type="match status" value="1"/>
</dbReference>
<dbReference type="PANTHER" id="PTHR43236:SF2">
    <property type="entry name" value="BLL0069 PROTEIN"/>
    <property type="match status" value="1"/>
</dbReference>
<gene>
    <name evidence="3" type="ORF">D3872_00140</name>
</gene>
<evidence type="ECO:0000256" key="1">
    <source>
        <dbReference type="ARBA" id="ARBA00007227"/>
    </source>
</evidence>
<dbReference type="InterPro" id="IPR010982">
    <property type="entry name" value="Lambda_DNA-bd_dom_sf"/>
</dbReference>
<feature type="domain" description="HTH cro/C1-type" evidence="2">
    <location>
        <begin position="11"/>
        <end position="66"/>
    </location>
</feature>
<dbReference type="InterPro" id="IPR052345">
    <property type="entry name" value="Rad_response_metalloprotease"/>
</dbReference>
<dbReference type="EMBL" id="QYUP01000002">
    <property type="protein sequence ID" value="RJG28020.1"/>
    <property type="molecule type" value="Genomic_DNA"/>
</dbReference>
<evidence type="ECO:0000313" key="4">
    <source>
        <dbReference type="Proteomes" id="UP000284006"/>
    </source>
</evidence>
<reference evidence="3 4" key="1">
    <citation type="submission" date="2018-09" db="EMBL/GenBank/DDBJ databases">
        <authorList>
            <person name="Zhu H."/>
        </authorList>
    </citation>
    <scope>NUCLEOTIDE SEQUENCE [LARGE SCALE GENOMIC DNA]</scope>
    <source>
        <strain evidence="3 4">K1S02-61</strain>
    </source>
</reference>
<proteinExistence type="inferred from homology"/>
<dbReference type="Gene3D" id="1.10.260.40">
    <property type="entry name" value="lambda repressor-like DNA-binding domains"/>
    <property type="match status" value="1"/>
</dbReference>
<comment type="similarity">
    <text evidence="1">Belongs to the short-chain fatty acyl-CoA assimilation regulator (ScfR) family.</text>
</comment>
<evidence type="ECO:0000313" key="3">
    <source>
        <dbReference type="EMBL" id="RJG28020.1"/>
    </source>
</evidence>